<organism evidence="1 2">
    <name type="scientific">Arsenicicoccus cauae</name>
    <dbReference type="NCBI Taxonomy" id="2663847"/>
    <lineage>
        <taxon>Bacteria</taxon>
        <taxon>Bacillati</taxon>
        <taxon>Actinomycetota</taxon>
        <taxon>Actinomycetes</taxon>
        <taxon>Micrococcales</taxon>
        <taxon>Intrasporangiaceae</taxon>
        <taxon>Arsenicicoccus</taxon>
    </lineage>
</organism>
<dbReference type="InterPro" id="IPR011051">
    <property type="entry name" value="RmlC_Cupin_sf"/>
</dbReference>
<dbReference type="EMBL" id="WLVL01000028">
    <property type="protein sequence ID" value="MTB71860.1"/>
    <property type="molecule type" value="Genomic_DNA"/>
</dbReference>
<dbReference type="SUPFAM" id="SSF51182">
    <property type="entry name" value="RmlC-like cupins"/>
    <property type="match status" value="1"/>
</dbReference>
<accession>A0A6I3IPF1</accession>
<dbReference type="RefSeq" id="WP_154593167.1">
    <property type="nucleotide sequence ID" value="NZ_WLVL01000028.1"/>
</dbReference>
<dbReference type="Proteomes" id="UP000431092">
    <property type="component" value="Unassembled WGS sequence"/>
</dbReference>
<dbReference type="Gene3D" id="2.60.120.10">
    <property type="entry name" value="Jelly Rolls"/>
    <property type="match status" value="1"/>
</dbReference>
<dbReference type="AlphaFoldDB" id="A0A6I3IPF1"/>
<comment type="caution">
    <text evidence="1">The sequence shown here is derived from an EMBL/GenBank/DDBJ whole genome shotgun (WGS) entry which is preliminary data.</text>
</comment>
<evidence type="ECO:0000313" key="2">
    <source>
        <dbReference type="Proteomes" id="UP000431092"/>
    </source>
</evidence>
<protein>
    <submittedName>
        <fullName evidence="1">Cupin</fullName>
    </submittedName>
</protein>
<name>A0A6I3IPF1_9MICO</name>
<proteinExistence type="predicted"/>
<gene>
    <name evidence="1" type="ORF">GGG17_07740</name>
</gene>
<sequence length="118" mass="12444">MPELITDPVRIPVPGGKIIDEHVGSASTGDRGVSVARMEAPAGWSEPYQTPDFDEVTVVLGGEVVVDHDGGPTSVVTGQSIVTRAGERIRYRVGAEGATYLAICTPAFTPDGVHRDEE</sequence>
<keyword evidence="2" id="KW-1185">Reference proteome</keyword>
<evidence type="ECO:0000313" key="1">
    <source>
        <dbReference type="EMBL" id="MTB71860.1"/>
    </source>
</evidence>
<dbReference type="InterPro" id="IPR014710">
    <property type="entry name" value="RmlC-like_jellyroll"/>
</dbReference>
<reference evidence="1 2" key="1">
    <citation type="submission" date="2019-11" db="EMBL/GenBank/DDBJ databases">
        <title>Whole genome sequencing identifies a novel species of the genus Arsenicicoccus isolated from human blood.</title>
        <authorList>
            <person name="Jeong J.H."/>
            <person name="Kweon O.J."/>
            <person name="Kim H.R."/>
            <person name="Kim T.-H."/>
            <person name="Ha S.-M."/>
            <person name="Lee M.-K."/>
        </authorList>
    </citation>
    <scope>NUCLEOTIDE SEQUENCE [LARGE SCALE GENOMIC DNA]</scope>
    <source>
        <strain evidence="1 2">MKL-02</strain>
    </source>
</reference>